<feature type="compositionally biased region" description="Pro residues" evidence="3">
    <location>
        <begin position="344"/>
        <end position="353"/>
    </location>
</feature>
<evidence type="ECO:0000313" key="6">
    <source>
        <dbReference type="RefSeq" id="XP_011503074.1"/>
    </source>
</evidence>
<evidence type="ECO:0000256" key="1">
    <source>
        <dbReference type="ARBA" id="ARBA00023054"/>
    </source>
</evidence>
<protein>
    <submittedName>
        <fullName evidence="6">Uncharacterized protein CG10915</fullName>
    </submittedName>
</protein>
<gene>
    <name evidence="6" type="primary">LOC105366349</name>
</gene>
<feature type="region of interest" description="Disordered" evidence="3">
    <location>
        <begin position="334"/>
        <end position="358"/>
    </location>
</feature>
<dbReference type="InterPro" id="IPR050719">
    <property type="entry name" value="Cortactin-Actin_Reg"/>
</dbReference>
<sequence>MATQGQSNTINGPPGVSSSKNAMSVSPQPQQQQQQQSNNFEPLDKSSSNTLKRNPKMELCKTDLLKLLGYLEGELQARDVVIAALKSEKMKHFLSSRYRSGTTDPHSALARDSALVGGALGPQLSQIDQLGATLEALVTRQRRMLSHMAKILKSAELRHRMVLNELEEEMQKHDHDTAQGDDITYGLEKERIRLKKELEAEKQEKQHLEDEIKKMNDLLDDEKKRHKQIVLVLLAERKKIIMKYIEERKRSEDLSQILGEEKVRTESMAKGLEEESKKSLLMGAEMEEQQVQFDICKTDFLNTIYSKDKKLAEQQSELEKVRVELEVMREQQPSRGAVRGLGVTPPPPPPPAKPVRTDSISDGLKKEMKPFLMGTDLEEQQLQFEICKSDFLNTIFNKDKKLSEQQGELDKLRAELEALKEQQQQTTTRGPVRVLGVTPPPPPAKPANLAAMPNLRTAATPSTVKGAALGAGTPMVSSKVVQPTATVSSVPVSGPTTGIARSVTPGQVLRSHCVGYGQGITTAPVIESMAPAPTQETAFAAATTPSQETVAAQVNYINYPSHSTTSTKRPSDFIAFPQGLHKRSATGASTPGTAKKSQVVQAQPSLIVAARGAPPPVPPNKPVVPPKKEVAAAFLRRAEQQQHHHHQDSKHFIKQISAVQLSNQQQSTTVVGTTNDDEVRVRALFLLRMELMEL</sequence>
<organism evidence="5 6">
    <name type="scientific">Ceratosolen solmsi marchali</name>
    <dbReference type="NCBI Taxonomy" id="326594"/>
    <lineage>
        <taxon>Eukaryota</taxon>
        <taxon>Metazoa</taxon>
        <taxon>Ecdysozoa</taxon>
        <taxon>Arthropoda</taxon>
        <taxon>Hexapoda</taxon>
        <taxon>Insecta</taxon>
        <taxon>Pterygota</taxon>
        <taxon>Neoptera</taxon>
        <taxon>Endopterygota</taxon>
        <taxon>Hymenoptera</taxon>
        <taxon>Apocrita</taxon>
        <taxon>Proctotrupomorpha</taxon>
        <taxon>Chalcidoidea</taxon>
        <taxon>Agaonidae</taxon>
        <taxon>Agaoninae</taxon>
        <taxon>Ceratosolen</taxon>
    </lineage>
</organism>
<evidence type="ECO:0000259" key="4">
    <source>
        <dbReference type="Pfam" id="PF09727"/>
    </source>
</evidence>
<evidence type="ECO:0000256" key="3">
    <source>
        <dbReference type="SAM" id="MobiDB-lite"/>
    </source>
</evidence>
<dbReference type="KEGG" id="csol:105366349"/>
<feature type="coiled-coil region" evidence="2">
    <location>
        <begin position="395"/>
        <end position="429"/>
    </location>
</feature>
<dbReference type="Pfam" id="PF09727">
    <property type="entry name" value="CortBP2"/>
    <property type="match status" value="1"/>
</dbReference>
<keyword evidence="5" id="KW-1185">Reference proteome</keyword>
<feature type="domain" description="Cortactin-binding protein-2 N-terminal" evidence="4">
    <location>
        <begin position="58"/>
        <end position="239"/>
    </location>
</feature>
<feature type="region of interest" description="Disordered" evidence="3">
    <location>
        <begin position="1"/>
        <end position="55"/>
    </location>
</feature>
<accession>A0AAJ6YRS4</accession>
<dbReference type="CTD" id="37076"/>
<evidence type="ECO:0000313" key="5">
    <source>
        <dbReference type="Proteomes" id="UP000695007"/>
    </source>
</evidence>
<dbReference type="AlphaFoldDB" id="A0AAJ6YRS4"/>
<dbReference type="PANTHER" id="PTHR23166">
    <property type="entry name" value="FILAMIN/GPBP-INTERACTING PROTEIN"/>
    <property type="match status" value="1"/>
</dbReference>
<feature type="compositionally biased region" description="Polar residues" evidence="3">
    <location>
        <begin position="1"/>
        <end position="26"/>
    </location>
</feature>
<feature type="compositionally biased region" description="Low complexity" evidence="3">
    <location>
        <begin position="27"/>
        <end position="36"/>
    </location>
</feature>
<reference evidence="6" key="1">
    <citation type="submission" date="2025-08" db="UniProtKB">
        <authorList>
            <consortium name="RefSeq"/>
        </authorList>
    </citation>
    <scope>IDENTIFICATION</scope>
</reference>
<feature type="compositionally biased region" description="Polar residues" evidence="3">
    <location>
        <begin position="37"/>
        <end position="52"/>
    </location>
</feature>
<name>A0AAJ6YRS4_9HYME</name>
<evidence type="ECO:0000256" key="2">
    <source>
        <dbReference type="SAM" id="Coils"/>
    </source>
</evidence>
<dbReference type="PANTHER" id="PTHR23166:SF5">
    <property type="entry name" value="CTTNBP2 N-TERMINAL-LIKE PROTEIN"/>
    <property type="match status" value="1"/>
</dbReference>
<proteinExistence type="predicted"/>
<dbReference type="RefSeq" id="XP_011503074.1">
    <property type="nucleotide sequence ID" value="XM_011504772.1"/>
</dbReference>
<dbReference type="GeneID" id="105366349"/>
<feature type="coiled-coil region" evidence="2">
    <location>
        <begin position="152"/>
        <end position="225"/>
    </location>
</feature>
<keyword evidence="1 2" id="KW-0175">Coiled coil</keyword>
<dbReference type="Proteomes" id="UP000695007">
    <property type="component" value="Unplaced"/>
</dbReference>
<dbReference type="InterPro" id="IPR019131">
    <property type="entry name" value="Cortactin-binding_p2_N"/>
</dbReference>